<dbReference type="Proteomes" id="UP001412067">
    <property type="component" value="Unassembled WGS sequence"/>
</dbReference>
<gene>
    <name evidence="1" type="ORF">KSP40_PGU017696</name>
</gene>
<accession>A0ABR2MBA2</accession>
<protein>
    <submittedName>
        <fullName evidence="1">Uncharacterized protein</fullName>
    </submittedName>
</protein>
<proteinExistence type="predicted"/>
<evidence type="ECO:0000313" key="2">
    <source>
        <dbReference type="Proteomes" id="UP001412067"/>
    </source>
</evidence>
<name>A0ABR2MBA2_9ASPA</name>
<reference evidence="1 2" key="1">
    <citation type="journal article" date="2022" name="Nat. Plants">
        <title>Genomes of leafy and leafless Platanthera orchids illuminate the evolution of mycoheterotrophy.</title>
        <authorList>
            <person name="Li M.H."/>
            <person name="Liu K.W."/>
            <person name="Li Z."/>
            <person name="Lu H.C."/>
            <person name="Ye Q.L."/>
            <person name="Zhang D."/>
            <person name="Wang J.Y."/>
            <person name="Li Y.F."/>
            <person name="Zhong Z.M."/>
            <person name="Liu X."/>
            <person name="Yu X."/>
            <person name="Liu D.K."/>
            <person name="Tu X.D."/>
            <person name="Liu B."/>
            <person name="Hao Y."/>
            <person name="Liao X.Y."/>
            <person name="Jiang Y.T."/>
            <person name="Sun W.H."/>
            <person name="Chen J."/>
            <person name="Chen Y.Q."/>
            <person name="Ai Y."/>
            <person name="Zhai J.W."/>
            <person name="Wu S.S."/>
            <person name="Zhou Z."/>
            <person name="Hsiao Y.Y."/>
            <person name="Wu W.L."/>
            <person name="Chen Y.Y."/>
            <person name="Lin Y.F."/>
            <person name="Hsu J.L."/>
            <person name="Li C.Y."/>
            <person name="Wang Z.W."/>
            <person name="Zhao X."/>
            <person name="Zhong W.Y."/>
            <person name="Ma X.K."/>
            <person name="Ma L."/>
            <person name="Huang J."/>
            <person name="Chen G.Z."/>
            <person name="Huang M.Z."/>
            <person name="Huang L."/>
            <person name="Peng D.H."/>
            <person name="Luo Y.B."/>
            <person name="Zou S.Q."/>
            <person name="Chen S.P."/>
            <person name="Lan S."/>
            <person name="Tsai W.C."/>
            <person name="Van de Peer Y."/>
            <person name="Liu Z.J."/>
        </authorList>
    </citation>
    <scope>NUCLEOTIDE SEQUENCE [LARGE SCALE GENOMIC DNA]</scope>
    <source>
        <strain evidence="1">Lor288</strain>
    </source>
</reference>
<evidence type="ECO:0000313" key="1">
    <source>
        <dbReference type="EMBL" id="KAK8960218.1"/>
    </source>
</evidence>
<comment type="caution">
    <text evidence="1">The sequence shown here is derived from an EMBL/GenBank/DDBJ whole genome shotgun (WGS) entry which is preliminary data.</text>
</comment>
<sequence length="61" mass="6513">MVLHTLTSGLFFGHTAKSLLYLPPSCLNTPTRRHVGPSSLPCSRCRVSATSPEASSPSLFP</sequence>
<dbReference type="EMBL" id="JBBWWR010000010">
    <property type="protein sequence ID" value="KAK8960218.1"/>
    <property type="molecule type" value="Genomic_DNA"/>
</dbReference>
<organism evidence="1 2">
    <name type="scientific">Platanthera guangdongensis</name>
    <dbReference type="NCBI Taxonomy" id="2320717"/>
    <lineage>
        <taxon>Eukaryota</taxon>
        <taxon>Viridiplantae</taxon>
        <taxon>Streptophyta</taxon>
        <taxon>Embryophyta</taxon>
        <taxon>Tracheophyta</taxon>
        <taxon>Spermatophyta</taxon>
        <taxon>Magnoliopsida</taxon>
        <taxon>Liliopsida</taxon>
        <taxon>Asparagales</taxon>
        <taxon>Orchidaceae</taxon>
        <taxon>Orchidoideae</taxon>
        <taxon>Orchideae</taxon>
        <taxon>Orchidinae</taxon>
        <taxon>Platanthera</taxon>
    </lineage>
</organism>
<keyword evidence="2" id="KW-1185">Reference proteome</keyword>